<evidence type="ECO:0000256" key="4">
    <source>
        <dbReference type="PROSITE-ProRule" id="PRU00433"/>
    </source>
</evidence>
<dbReference type="InterPro" id="IPR013783">
    <property type="entry name" value="Ig-like_fold"/>
</dbReference>
<evidence type="ECO:0000256" key="5">
    <source>
        <dbReference type="SAM" id="Phobius"/>
    </source>
</evidence>
<evidence type="ECO:0000313" key="7">
    <source>
        <dbReference type="EMBL" id="SNQ61576.1"/>
    </source>
</evidence>
<keyword evidence="2" id="KW-0732">Signal</keyword>
<protein>
    <recommendedName>
        <fullName evidence="6">Cytochrome c domain-containing protein</fullName>
    </recommendedName>
</protein>
<dbReference type="GO" id="GO:0009055">
    <property type="term" value="F:electron transfer activity"/>
    <property type="evidence" value="ECO:0007669"/>
    <property type="project" value="InterPro"/>
</dbReference>
<dbReference type="InterPro" id="IPR051829">
    <property type="entry name" value="Multiheme_Cytochr_ET"/>
</dbReference>
<dbReference type="PROSITE" id="PS51007">
    <property type="entry name" value="CYTC"/>
    <property type="match status" value="1"/>
</dbReference>
<dbReference type="EMBL" id="FZMP01000185">
    <property type="protein sequence ID" value="SNQ61576.1"/>
    <property type="molecule type" value="Genomic_DNA"/>
</dbReference>
<dbReference type="PANTHER" id="PTHR35038:SF8">
    <property type="entry name" value="C-TYPE POLYHEME CYTOCHROME OMCC"/>
    <property type="match status" value="1"/>
</dbReference>
<dbReference type="Proteomes" id="UP000218615">
    <property type="component" value="Unassembled WGS sequence"/>
</dbReference>
<evidence type="ECO:0000259" key="6">
    <source>
        <dbReference type="PROSITE" id="PS51007"/>
    </source>
</evidence>
<dbReference type="Gene3D" id="3.90.10.10">
    <property type="entry name" value="Cytochrome C3"/>
    <property type="match status" value="3"/>
</dbReference>
<dbReference type="SUPFAM" id="SSF49373">
    <property type="entry name" value="Invasin/intimin cell-adhesion fragments"/>
    <property type="match status" value="1"/>
</dbReference>
<keyword evidence="5" id="KW-0472">Membrane</keyword>
<evidence type="ECO:0000313" key="8">
    <source>
        <dbReference type="Proteomes" id="UP000218615"/>
    </source>
</evidence>
<keyword evidence="3 4" id="KW-0408">Iron</keyword>
<accession>A0A284VQL1</accession>
<evidence type="ECO:0000256" key="1">
    <source>
        <dbReference type="ARBA" id="ARBA00022723"/>
    </source>
</evidence>
<keyword evidence="4" id="KW-0349">Heme</keyword>
<sequence>MSTYARNKDRYFIVRAVIAILLVFLMSGVASATVNTYYWQPSSGAIGSSGFTANWGSCGAQPTSYRITTLNSAGFNCQDDRITTSGTGNTVLAIYPTKYNTATQVTGRPGATFYLRERSGAGPVTYRFELGYAKAGAFTSFGYVSQTVPSNNEGSYTINMSSITGTAPVDSYLALRISTSLSSGEQRAYFGSTNSNSGRFSVDEVAGQSNPAYNVTVRSLPLSASVIAGGNYVYTITVNNTGNTNGNYTLGITDSDTTNFLNSVPGRTTLSVPAGGSNQTTLTVTAKGTAPNGAADTTTVTATSVENTNYTNSTQVTTTVQAAAAGPSKVIVRTNRQIILDDPNSNTIGSSTWGSNYWSGETTTIRAYALALDSKGRAIANHPVNFSISGIAGSSLTVNTNTDGVASYSYQLNDASNNGAKAPGNYTIIANAGAVSSRINFTYSYFGCSRCHNDKGLSGITSRNLNPKSPYITTYNQMHAQTTNKHNNGKASTQLQGNQCNYCHTSYGTGTSTVNNPSTIGTDVHSTTQKCSNCHDSGTGFFDSAAIIKDCAACHSSYNNKVTSYPSANFWTGGMIKYSSQPMVAHQATPAIPCILCHSPMHNVSTPDTIKSLNTYTEDNECTSCHASQGKHSTSDPVYCTACHSQDAHVIGVMNKTSPTQPAFVSAGSANAITASDCVDCHAPGPEATYFAGLTGMTGYGYTTNYITATPVHNNHNGTVACTVCHDNSDLHNIKYLTAGGTYSTSNASAVTCIDCHSGQNPAVRDTVNSKLGRLPPVVNTPVNHSTDSAGAHWGTYWSDANGACLYCHGDNKHNATRLGNALAAVGSDNIGGAIGTGTVCSSCHNPGDSNYAATMSVLNPDPVANQPGSVNWNASGVDHSSYGATDADCKACHGGVLSVSADISEFLHNVDTGKSGGPNCIGCHNVGGIAGPGRLVNVSAMNEANSLHKDLNRDAVTGLFPENKKCWACHGNGNEPGQGHPANYQTPYRCTDCHIPDAGQNTNFTPGSILEISQHYWNGTSIKTSAATSCYDCHNKSEMMLGQNLDPDGSASVYGGANGGSNSTSHYGRKRSDYPVQGTNDYCNQCHNNPATAFPFVDDANKIIANHSTNYASSPNCSDCHATQVGRIHNSTLYKPALSLPNSTFCLNCHGAGGSATIRNKEQHNGTLDCTQCHLNSTKSIHPVKYLQSDGTWDTARTNAVNCTNCHQGAGISGFDVAPKVPEPVNHSTSLSAGQKWGNYWDNTSQITACYYCHQNEIHENNTDLLGNISIIKGSNTLNNPDLANSTWCANCHYAGAQDYKGNLLAVSPPEITDSSLAASDGTLFFNHSSLSGFNDSNCKSCHGRALSGYSETSLNLSHSVSEGGGDNCIDCHGTNYIGASPSVTQTFVNISAFNESIHQEINATPVAIISNQDCWTCHYNKDMNRQNVKKCGDCHRKPSQWHGNANITTNLSELW</sequence>
<dbReference type="GO" id="GO:0016491">
    <property type="term" value="F:oxidoreductase activity"/>
    <property type="evidence" value="ECO:0007669"/>
    <property type="project" value="TreeGrafter"/>
</dbReference>
<evidence type="ECO:0000256" key="3">
    <source>
        <dbReference type="ARBA" id="ARBA00023004"/>
    </source>
</evidence>
<evidence type="ECO:0000256" key="2">
    <source>
        <dbReference type="ARBA" id="ARBA00022729"/>
    </source>
</evidence>
<dbReference type="GO" id="GO:0020037">
    <property type="term" value="F:heme binding"/>
    <property type="evidence" value="ECO:0007669"/>
    <property type="project" value="InterPro"/>
</dbReference>
<feature type="domain" description="Cytochrome c" evidence="6">
    <location>
        <begin position="607"/>
        <end position="711"/>
    </location>
</feature>
<dbReference type="CDD" id="cd08168">
    <property type="entry name" value="Cytochrom_C3"/>
    <property type="match status" value="1"/>
</dbReference>
<dbReference type="SUPFAM" id="SSF48695">
    <property type="entry name" value="Multiheme cytochromes"/>
    <property type="match status" value="4"/>
</dbReference>
<name>A0A284VQL1_9EURY</name>
<gene>
    <name evidence="7" type="ORF">MNV_40044</name>
</gene>
<feature type="transmembrane region" description="Helical" evidence="5">
    <location>
        <begin position="12"/>
        <end position="39"/>
    </location>
</feature>
<keyword evidence="5" id="KW-0812">Transmembrane</keyword>
<dbReference type="Gene3D" id="1.10.1130.10">
    <property type="entry name" value="Flavocytochrome C3, Chain A"/>
    <property type="match status" value="2"/>
</dbReference>
<organism evidence="7 8">
    <name type="scientific">Candidatus Methanoperedens nitratireducens</name>
    <dbReference type="NCBI Taxonomy" id="1392998"/>
    <lineage>
        <taxon>Archaea</taxon>
        <taxon>Methanobacteriati</taxon>
        <taxon>Methanobacteriota</taxon>
        <taxon>Stenosarchaea group</taxon>
        <taxon>Methanomicrobia</taxon>
        <taxon>Methanosarcinales</taxon>
        <taxon>ANME-2 cluster</taxon>
        <taxon>Candidatus Methanoperedentaceae</taxon>
        <taxon>Candidatus Methanoperedens</taxon>
    </lineage>
</organism>
<dbReference type="InterPro" id="IPR036280">
    <property type="entry name" value="Multihaem_cyt_sf"/>
</dbReference>
<dbReference type="InterPro" id="IPR009056">
    <property type="entry name" value="Cyt_c-like_dom"/>
</dbReference>
<dbReference type="Gene3D" id="2.60.40.10">
    <property type="entry name" value="Immunoglobulins"/>
    <property type="match status" value="2"/>
</dbReference>
<dbReference type="OrthoDB" id="147336at2157"/>
<dbReference type="GO" id="GO:0046872">
    <property type="term" value="F:metal ion binding"/>
    <property type="evidence" value="ECO:0007669"/>
    <property type="project" value="UniProtKB-KW"/>
</dbReference>
<keyword evidence="5" id="KW-1133">Transmembrane helix</keyword>
<keyword evidence="1 4" id="KW-0479">Metal-binding</keyword>
<keyword evidence="8" id="KW-1185">Reference proteome</keyword>
<dbReference type="InterPro" id="IPR008964">
    <property type="entry name" value="Invasin/intimin_cell_adhesion"/>
</dbReference>
<reference evidence="8" key="1">
    <citation type="submission" date="2017-06" db="EMBL/GenBank/DDBJ databases">
        <authorList>
            <person name="Cremers G."/>
        </authorList>
    </citation>
    <scope>NUCLEOTIDE SEQUENCE [LARGE SCALE GENOMIC DNA]</scope>
</reference>
<proteinExistence type="predicted"/>
<dbReference type="PANTHER" id="PTHR35038">
    <property type="entry name" value="DISSIMILATORY SULFITE REDUCTASE SIRA"/>
    <property type="match status" value="1"/>
</dbReference>
<dbReference type="RefSeq" id="WP_096206243.1">
    <property type="nucleotide sequence ID" value="NZ_FZMP01000185.1"/>
</dbReference>